<dbReference type="EMBL" id="BMIQ01000001">
    <property type="protein sequence ID" value="GGD92741.1"/>
    <property type="molecule type" value="Genomic_DNA"/>
</dbReference>
<organism evidence="1 2">
    <name type="scientific">Aureimonas endophytica</name>
    <dbReference type="NCBI Taxonomy" id="2027858"/>
    <lineage>
        <taxon>Bacteria</taxon>
        <taxon>Pseudomonadati</taxon>
        <taxon>Pseudomonadota</taxon>
        <taxon>Alphaproteobacteria</taxon>
        <taxon>Hyphomicrobiales</taxon>
        <taxon>Aurantimonadaceae</taxon>
        <taxon>Aureimonas</taxon>
    </lineage>
</organism>
<sequence>MKIETTVAFEFSNYFKDVASEFGYKGYAFPLNGQDRDAGADFLLSQTTTFALVEFKSDETDIKKEKIKPKRLQLCRLLELNPQMQALHDITHFVGWANAKSAIHFNIYRHEVCNRLIFTGDYQLQAMGPGSASRKNSYDFVTEFLNGRLSLPLEAFEAYLVWLLEDASSSGQSSLSVAARDPHSKECMLTRFSTIRELYDWMNEKKPSLRLP</sequence>
<comment type="caution">
    <text evidence="1">The sequence shown here is derived from an EMBL/GenBank/DDBJ whole genome shotgun (WGS) entry which is preliminary data.</text>
</comment>
<dbReference type="Proteomes" id="UP000644699">
    <property type="component" value="Unassembled WGS sequence"/>
</dbReference>
<evidence type="ECO:0000313" key="1">
    <source>
        <dbReference type="EMBL" id="GGD92741.1"/>
    </source>
</evidence>
<dbReference type="RefSeq" id="WP_188907016.1">
    <property type="nucleotide sequence ID" value="NZ_BMIQ01000001.1"/>
</dbReference>
<protein>
    <recommendedName>
        <fullName evidence="3">Restriction endonuclease</fullName>
    </recommendedName>
</protein>
<evidence type="ECO:0008006" key="3">
    <source>
        <dbReference type="Google" id="ProtNLM"/>
    </source>
</evidence>
<evidence type="ECO:0000313" key="2">
    <source>
        <dbReference type="Proteomes" id="UP000644699"/>
    </source>
</evidence>
<keyword evidence="2" id="KW-1185">Reference proteome</keyword>
<reference evidence="1" key="2">
    <citation type="submission" date="2020-09" db="EMBL/GenBank/DDBJ databases">
        <authorList>
            <person name="Sun Q."/>
            <person name="Zhou Y."/>
        </authorList>
    </citation>
    <scope>NUCLEOTIDE SEQUENCE</scope>
    <source>
        <strain evidence="1">CGMCC 1.15367</strain>
    </source>
</reference>
<reference evidence="1" key="1">
    <citation type="journal article" date="2014" name="Int. J. Syst. Evol. Microbiol.">
        <title>Complete genome sequence of Corynebacterium casei LMG S-19264T (=DSM 44701T), isolated from a smear-ripened cheese.</title>
        <authorList>
            <consortium name="US DOE Joint Genome Institute (JGI-PGF)"/>
            <person name="Walter F."/>
            <person name="Albersmeier A."/>
            <person name="Kalinowski J."/>
            <person name="Ruckert C."/>
        </authorList>
    </citation>
    <scope>NUCLEOTIDE SEQUENCE</scope>
    <source>
        <strain evidence="1">CGMCC 1.15367</strain>
    </source>
</reference>
<name>A0A917E1M2_9HYPH</name>
<proteinExistence type="predicted"/>
<accession>A0A917E1M2</accession>
<gene>
    <name evidence="1" type="ORF">GCM10011390_09330</name>
</gene>
<dbReference type="AlphaFoldDB" id="A0A917E1M2"/>